<dbReference type="CTD" id="20322601"/>
<evidence type="ECO:0000313" key="2">
    <source>
        <dbReference type="Proteomes" id="UP000054324"/>
    </source>
</evidence>
<dbReference type="AlphaFoldDB" id="A0A074ZK84"/>
<name>A0A074ZK84_OPIVI</name>
<keyword evidence="2" id="KW-1185">Reference proteome</keyword>
<dbReference type="RefSeq" id="XP_009172485.1">
    <property type="nucleotide sequence ID" value="XM_009174221.1"/>
</dbReference>
<dbReference type="EMBL" id="KL596836">
    <property type="protein sequence ID" value="KER23770.1"/>
    <property type="molecule type" value="Genomic_DNA"/>
</dbReference>
<evidence type="ECO:0000313" key="1">
    <source>
        <dbReference type="EMBL" id="KER23770.1"/>
    </source>
</evidence>
<reference evidence="1 2" key="1">
    <citation type="submission" date="2013-11" db="EMBL/GenBank/DDBJ databases">
        <title>Opisthorchis viverrini - life in the bile duct.</title>
        <authorList>
            <person name="Young N.D."/>
            <person name="Nagarajan N."/>
            <person name="Lin S.J."/>
            <person name="Korhonen P.K."/>
            <person name="Jex A.R."/>
            <person name="Hall R.S."/>
            <person name="Safavi-Hemami H."/>
            <person name="Kaewkong W."/>
            <person name="Bertrand D."/>
            <person name="Gao S."/>
            <person name="Seet Q."/>
            <person name="Wongkham S."/>
            <person name="Teh B.T."/>
            <person name="Wongkham C."/>
            <person name="Intapan P.M."/>
            <person name="Maleewong W."/>
            <person name="Yang X."/>
            <person name="Hu M."/>
            <person name="Wang Z."/>
            <person name="Hofmann A."/>
            <person name="Sternberg P.W."/>
            <person name="Tan P."/>
            <person name="Wang J."/>
            <person name="Gasser R.B."/>
        </authorList>
    </citation>
    <scope>NUCLEOTIDE SEQUENCE [LARGE SCALE GENOMIC DNA]</scope>
</reference>
<dbReference type="KEGG" id="ovi:T265_08422"/>
<protein>
    <submittedName>
        <fullName evidence="1">Uncharacterized protein</fullName>
    </submittedName>
</protein>
<proteinExistence type="predicted"/>
<organism evidence="1 2">
    <name type="scientific">Opisthorchis viverrini</name>
    <name type="common">Southeast Asian liver fluke</name>
    <dbReference type="NCBI Taxonomy" id="6198"/>
    <lineage>
        <taxon>Eukaryota</taxon>
        <taxon>Metazoa</taxon>
        <taxon>Spiralia</taxon>
        <taxon>Lophotrochozoa</taxon>
        <taxon>Platyhelminthes</taxon>
        <taxon>Trematoda</taxon>
        <taxon>Digenea</taxon>
        <taxon>Opisthorchiida</taxon>
        <taxon>Opisthorchiata</taxon>
        <taxon>Opisthorchiidae</taxon>
        <taxon>Opisthorchis</taxon>
    </lineage>
</organism>
<dbReference type="GeneID" id="20322601"/>
<sequence>MRTLYLGERFRPVLAILMHLGTFKPKIDLKNASASRWRLTSQNYKPIMTDENALPWGTIPPSSRNTHAPWDFQTQKLITTGERQIYSWAVCEIDLRQKMSGLTDSLQIHTFIQDWPDGQYEMFLDNGEGCFQNTITASLGQCLFHTKAKQQSNPYANESIYRSMNAFVISVCVTEYTHLQLDIVFTADSTKCLVYDILQLNGVHKSFIMFQLTRRLMSEHALIFISIRFSPETQLNISLMMFFN</sequence>
<accession>A0A074ZK84</accession>
<gene>
    <name evidence="1" type="ORF">T265_08422</name>
</gene>
<dbReference type="Proteomes" id="UP000054324">
    <property type="component" value="Unassembled WGS sequence"/>
</dbReference>